<dbReference type="InterPro" id="IPR017900">
    <property type="entry name" value="4Fe4S_Fe_S_CS"/>
</dbReference>
<evidence type="ECO:0000256" key="1">
    <source>
        <dbReference type="ARBA" id="ARBA00001966"/>
    </source>
</evidence>
<dbReference type="AlphaFoldDB" id="A0A381TTE3"/>
<evidence type="ECO:0000313" key="9">
    <source>
        <dbReference type="EMBL" id="SVA17313.1"/>
    </source>
</evidence>
<dbReference type="PROSITE" id="PS51379">
    <property type="entry name" value="4FE4S_FER_2"/>
    <property type="match status" value="2"/>
</dbReference>
<feature type="domain" description="4Fe-4S ferredoxin-type" evidence="8">
    <location>
        <begin position="31"/>
        <end position="64"/>
    </location>
</feature>
<name>A0A381TTE3_9ZZZZ</name>
<dbReference type="Gene3D" id="3.30.70.20">
    <property type="match status" value="1"/>
</dbReference>
<dbReference type="PROSITE" id="PS00198">
    <property type="entry name" value="4FE4S_FER_1"/>
    <property type="match status" value="1"/>
</dbReference>
<sequence>MALMITEDCTVCDACVEPCPNEAIKEGDDIFVIDALRCTECIGTDEEPQCIAVCPSDCIVPNPDFEESVDVLQEKYEMIHF</sequence>
<comment type="cofactor">
    <cofactor evidence="1">
        <name>[4Fe-4S] cluster</name>
        <dbReference type="ChEBI" id="CHEBI:49883"/>
    </cofactor>
</comment>
<feature type="domain" description="4Fe-4S ferredoxin-type" evidence="8">
    <location>
        <begin position="1"/>
        <end position="29"/>
    </location>
</feature>
<dbReference type="FunFam" id="3.30.70.20:FF:000045">
    <property type="entry name" value="Ferredoxin, 4Fe-4S"/>
    <property type="match status" value="1"/>
</dbReference>
<evidence type="ECO:0000256" key="4">
    <source>
        <dbReference type="ARBA" id="ARBA00022723"/>
    </source>
</evidence>
<keyword evidence="7" id="KW-0411">Iron-sulfur</keyword>
<dbReference type="EMBL" id="UINC01004853">
    <property type="protein sequence ID" value="SVA17313.1"/>
    <property type="molecule type" value="Genomic_DNA"/>
</dbReference>
<evidence type="ECO:0000256" key="3">
    <source>
        <dbReference type="ARBA" id="ARBA00022485"/>
    </source>
</evidence>
<keyword evidence="4" id="KW-0479">Metal-binding</keyword>
<keyword evidence="2" id="KW-0813">Transport</keyword>
<keyword evidence="5" id="KW-0249">Electron transport</keyword>
<dbReference type="GO" id="GO:0046872">
    <property type="term" value="F:metal ion binding"/>
    <property type="evidence" value="ECO:0007669"/>
    <property type="project" value="UniProtKB-KW"/>
</dbReference>
<evidence type="ECO:0000259" key="8">
    <source>
        <dbReference type="PROSITE" id="PS51379"/>
    </source>
</evidence>
<gene>
    <name evidence="9" type="ORF">METZ01_LOCUS70167</name>
</gene>
<dbReference type="InterPro" id="IPR017896">
    <property type="entry name" value="4Fe4S_Fe-S-bd"/>
</dbReference>
<dbReference type="Pfam" id="PF00037">
    <property type="entry name" value="Fer4"/>
    <property type="match status" value="1"/>
</dbReference>
<evidence type="ECO:0000256" key="7">
    <source>
        <dbReference type="ARBA" id="ARBA00023014"/>
    </source>
</evidence>
<organism evidence="9">
    <name type="scientific">marine metagenome</name>
    <dbReference type="NCBI Taxonomy" id="408172"/>
    <lineage>
        <taxon>unclassified sequences</taxon>
        <taxon>metagenomes</taxon>
        <taxon>ecological metagenomes</taxon>
    </lineage>
</organism>
<dbReference type="GO" id="GO:0051539">
    <property type="term" value="F:4 iron, 4 sulfur cluster binding"/>
    <property type="evidence" value="ECO:0007669"/>
    <property type="project" value="UniProtKB-KW"/>
</dbReference>
<reference evidence="9" key="1">
    <citation type="submission" date="2018-05" db="EMBL/GenBank/DDBJ databases">
        <authorList>
            <person name="Lanie J.A."/>
            <person name="Ng W.-L."/>
            <person name="Kazmierczak K.M."/>
            <person name="Andrzejewski T.M."/>
            <person name="Davidsen T.M."/>
            <person name="Wayne K.J."/>
            <person name="Tettelin H."/>
            <person name="Glass J.I."/>
            <person name="Rusch D."/>
            <person name="Podicherti R."/>
            <person name="Tsui H.-C.T."/>
            <person name="Winkler M.E."/>
        </authorList>
    </citation>
    <scope>NUCLEOTIDE SEQUENCE</scope>
</reference>
<evidence type="ECO:0000256" key="2">
    <source>
        <dbReference type="ARBA" id="ARBA00022448"/>
    </source>
</evidence>
<keyword evidence="3" id="KW-0004">4Fe-4S</keyword>
<dbReference type="NCBIfam" id="NF033683">
    <property type="entry name" value="di_4Fe-4S_YfhL"/>
    <property type="match status" value="1"/>
</dbReference>
<keyword evidence="6" id="KW-0408">Iron</keyword>
<proteinExistence type="predicted"/>
<evidence type="ECO:0000256" key="5">
    <source>
        <dbReference type="ARBA" id="ARBA00022982"/>
    </source>
</evidence>
<protein>
    <recommendedName>
        <fullName evidence="8">4Fe-4S ferredoxin-type domain-containing protein</fullName>
    </recommendedName>
</protein>
<dbReference type="SUPFAM" id="SSF54862">
    <property type="entry name" value="4Fe-4S ferredoxins"/>
    <property type="match status" value="1"/>
</dbReference>
<evidence type="ECO:0000256" key="6">
    <source>
        <dbReference type="ARBA" id="ARBA00023004"/>
    </source>
</evidence>
<dbReference type="InterPro" id="IPR047927">
    <property type="entry name" value="YfhL-like"/>
</dbReference>
<accession>A0A381TTE3</accession>